<name>A0A8J3KLV6_9ACTN</name>
<dbReference type="Proteomes" id="UP000659904">
    <property type="component" value="Unassembled WGS sequence"/>
</dbReference>
<reference evidence="1 2" key="1">
    <citation type="submission" date="2021-01" db="EMBL/GenBank/DDBJ databases">
        <title>Whole genome shotgun sequence of Catellatospora citrea NBRC 14495.</title>
        <authorList>
            <person name="Komaki H."/>
            <person name="Tamura T."/>
        </authorList>
    </citation>
    <scope>NUCLEOTIDE SEQUENCE [LARGE SCALE GENOMIC DNA]</scope>
    <source>
        <strain evidence="1 2">NBRC 14495</strain>
    </source>
</reference>
<keyword evidence="2" id="KW-1185">Reference proteome</keyword>
<dbReference type="AlphaFoldDB" id="A0A8J3KLV6"/>
<evidence type="ECO:0000313" key="2">
    <source>
        <dbReference type="Proteomes" id="UP000659904"/>
    </source>
</evidence>
<protein>
    <recommendedName>
        <fullName evidence="3">HEAT repeat protein</fullName>
    </recommendedName>
</protein>
<organism evidence="1 2">
    <name type="scientific">Catellatospora citrea</name>
    <dbReference type="NCBI Taxonomy" id="53366"/>
    <lineage>
        <taxon>Bacteria</taxon>
        <taxon>Bacillati</taxon>
        <taxon>Actinomycetota</taxon>
        <taxon>Actinomycetes</taxon>
        <taxon>Micromonosporales</taxon>
        <taxon>Micromonosporaceae</taxon>
        <taxon>Catellatospora</taxon>
    </lineage>
</organism>
<dbReference type="EMBL" id="BONH01000012">
    <property type="protein sequence ID" value="GIF98239.1"/>
    <property type="molecule type" value="Genomic_DNA"/>
</dbReference>
<comment type="caution">
    <text evidence="1">The sequence shown here is derived from an EMBL/GenBank/DDBJ whole genome shotgun (WGS) entry which is preliminary data.</text>
</comment>
<proteinExistence type="predicted"/>
<evidence type="ECO:0000313" key="1">
    <source>
        <dbReference type="EMBL" id="GIF98239.1"/>
    </source>
</evidence>
<sequence>MSDGPLAGLDAVAWHLLHHAYGPATDVPDQLRALRSPDPSRRAEALSRLFGNVYHQGTRWQASQAVVPFLVALADDPETPDRSTVVQLLRRIAVGDRRDDELPFDAQRTFAAGKALDGADHDEIIRRFHAEEEMADDEVEVLNAAAVRWAADSYVSAAARLATIVGWVSDPDDQVAAHAAALAAWFEPTAALVAALIAVTEHRARPRASANLALAYVPTADARIDRKLRELTGSSIGTVAITAAVASAYRDGGAISEPALSTLIEASERNDLEAVVGWDRHPRGFVMLALQRLGLG</sequence>
<accession>A0A8J3KLV6</accession>
<evidence type="ECO:0008006" key="3">
    <source>
        <dbReference type="Google" id="ProtNLM"/>
    </source>
</evidence>
<dbReference type="RefSeq" id="WP_120314575.1">
    <property type="nucleotide sequence ID" value="NZ_BONH01000012.1"/>
</dbReference>
<gene>
    <name evidence="1" type="ORF">Cci01nite_33330</name>
</gene>